<organism evidence="1 2">
    <name type="scientific">Pristionchus mayeri</name>
    <dbReference type="NCBI Taxonomy" id="1317129"/>
    <lineage>
        <taxon>Eukaryota</taxon>
        <taxon>Metazoa</taxon>
        <taxon>Ecdysozoa</taxon>
        <taxon>Nematoda</taxon>
        <taxon>Chromadorea</taxon>
        <taxon>Rhabditida</taxon>
        <taxon>Rhabditina</taxon>
        <taxon>Diplogasteromorpha</taxon>
        <taxon>Diplogasteroidea</taxon>
        <taxon>Neodiplogasteridae</taxon>
        <taxon>Pristionchus</taxon>
    </lineage>
</organism>
<accession>A0AAN4Z9K3</accession>
<evidence type="ECO:0000313" key="1">
    <source>
        <dbReference type="EMBL" id="GMR36631.1"/>
    </source>
</evidence>
<dbReference type="EMBL" id="BTRK01000002">
    <property type="protein sequence ID" value="GMR36631.1"/>
    <property type="molecule type" value="Genomic_DNA"/>
</dbReference>
<reference evidence="2" key="1">
    <citation type="submission" date="2022-10" db="EMBL/GenBank/DDBJ databases">
        <title>Genome assembly of Pristionchus species.</title>
        <authorList>
            <person name="Yoshida K."/>
            <person name="Sommer R.J."/>
        </authorList>
    </citation>
    <scope>NUCLEOTIDE SEQUENCE [LARGE SCALE GENOMIC DNA]</scope>
    <source>
        <strain evidence="2">RS5460</strain>
    </source>
</reference>
<name>A0AAN4Z9K3_9BILA</name>
<feature type="non-terminal residue" evidence="1">
    <location>
        <position position="1"/>
    </location>
</feature>
<proteinExistence type="predicted"/>
<feature type="non-terminal residue" evidence="1">
    <location>
        <position position="125"/>
    </location>
</feature>
<protein>
    <submittedName>
        <fullName evidence="1">Uncharacterized protein</fullName>
    </submittedName>
</protein>
<comment type="caution">
    <text evidence="1">The sequence shown here is derived from an EMBL/GenBank/DDBJ whole genome shotgun (WGS) entry which is preliminary data.</text>
</comment>
<dbReference type="Proteomes" id="UP001328107">
    <property type="component" value="Unassembled WGS sequence"/>
</dbReference>
<gene>
    <name evidence="1" type="ORF">PMAYCL1PPCAC_06826</name>
</gene>
<sequence length="125" mass="13618">NVEGASSSLNDLLDGEIFPHFLQSEPLLSVHIEYCHISDDSADDSLSSEREGALAEDLVFSSLRSVFHCHDDSGSRGRHEIHRPAHSLDHLAGDHPIGQISILGNLHSSQKSDVDMRSSNHGEAL</sequence>
<evidence type="ECO:0000313" key="2">
    <source>
        <dbReference type="Proteomes" id="UP001328107"/>
    </source>
</evidence>
<keyword evidence="2" id="KW-1185">Reference proteome</keyword>
<dbReference type="AlphaFoldDB" id="A0AAN4Z9K3"/>